<dbReference type="AlphaFoldDB" id="A0A835KN27"/>
<dbReference type="Gene3D" id="3.40.50.1110">
    <property type="entry name" value="SGNH hydrolase"/>
    <property type="match status" value="1"/>
</dbReference>
<evidence type="ECO:0000313" key="4">
    <source>
        <dbReference type="Proteomes" id="UP000636709"/>
    </source>
</evidence>
<reference evidence="3" key="1">
    <citation type="submission" date="2020-07" db="EMBL/GenBank/DDBJ databases">
        <title>Genome sequence and genetic diversity analysis of an under-domesticated orphan crop, white fonio (Digitaria exilis).</title>
        <authorList>
            <person name="Bennetzen J.L."/>
            <person name="Chen S."/>
            <person name="Ma X."/>
            <person name="Wang X."/>
            <person name="Yssel A.E.J."/>
            <person name="Chaluvadi S.R."/>
            <person name="Johnson M."/>
            <person name="Gangashetty P."/>
            <person name="Hamidou F."/>
            <person name="Sanogo M.D."/>
            <person name="Zwaenepoel A."/>
            <person name="Wallace J."/>
            <person name="Van De Peer Y."/>
            <person name="Van Deynze A."/>
        </authorList>
    </citation>
    <scope>NUCLEOTIDE SEQUENCE</scope>
    <source>
        <tissue evidence="3">Leaves</tissue>
    </source>
</reference>
<sequence>MTVWLFVNLVKGIGPRRGLDWQSKKKKTPPLKQVYRPKKMEEKVQEKNMDSKKEWRVKKNDQPKPVVQAVQPVVQAVQTASSIEPPAQPVRLVEAKILPDDVSSARMVCDDELTSNNPRFVASDGVPLEATIVGFRGTSAYRRSDSLRLDSLYRRSNSLSRSSDEEIPATARSNALSQQFFKDMGLDLIFIPPFSLDVQLECFKLVLHMLGPTEQGMYLTIFNRNNSSDYDADGCIPWLNDFAEEHNRALRLMLERIVPRDDPTVTIIYGDYYGAILEITLLRPRHISWDGIHLTEAAYQFVARGMLDGTYAAIIEHPSSHHLCPRIPRVSVDLADCPLPEPFDSPPESTLSHCPFPLSP</sequence>
<comment type="caution">
    <text evidence="3">The sequence shown here is derived from an EMBL/GenBank/DDBJ whole genome shotgun (WGS) entry which is preliminary data.</text>
</comment>
<dbReference type="EMBL" id="JACEFO010000783">
    <property type="protein sequence ID" value="KAF8756798.1"/>
    <property type="molecule type" value="Genomic_DNA"/>
</dbReference>
<dbReference type="OrthoDB" id="1600564at2759"/>
<dbReference type="PANTHER" id="PTHR22835">
    <property type="entry name" value="ZINC FINGER FYVE DOMAIN CONTAINING PROTEIN"/>
    <property type="match status" value="1"/>
</dbReference>
<dbReference type="InterPro" id="IPR036514">
    <property type="entry name" value="SGNH_hydro_sf"/>
</dbReference>
<dbReference type="SUPFAM" id="SSF52266">
    <property type="entry name" value="SGNH hydrolase"/>
    <property type="match status" value="1"/>
</dbReference>
<dbReference type="PANTHER" id="PTHR22835:SF498">
    <property type="entry name" value="GDSL-LIKE LIPASE_ACYLHYDROLASE FAMILY PROTEIN, EXPRESSED"/>
    <property type="match status" value="1"/>
</dbReference>
<keyword evidence="4" id="KW-1185">Reference proteome</keyword>
<organism evidence="3 4">
    <name type="scientific">Digitaria exilis</name>
    <dbReference type="NCBI Taxonomy" id="1010633"/>
    <lineage>
        <taxon>Eukaryota</taxon>
        <taxon>Viridiplantae</taxon>
        <taxon>Streptophyta</taxon>
        <taxon>Embryophyta</taxon>
        <taxon>Tracheophyta</taxon>
        <taxon>Spermatophyta</taxon>
        <taxon>Magnoliopsida</taxon>
        <taxon>Liliopsida</taxon>
        <taxon>Poales</taxon>
        <taxon>Poaceae</taxon>
        <taxon>PACMAD clade</taxon>
        <taxon>Panicoideae</taxon>
        <taxon>Panicodae</taxon>
        <taxon>Paniceae</taxon>
        <taxon>Anthephorinae</taxon>
        <taxon>Digitaria</taxon>
    </lineage>
</organism>
<evidence type="ECO:0000313" key="3">
    <source>
        <dbReference type="EMBL" id="KAF8756798.1"/>
    </source>
</evidence>
<gene>
    <name evidence="3" type="ORF">HU200_011034</name>
</gene>
<evidence type="ECO:0000256" key="2">
    <source>
        <dbReference type="SAM" id="MobiDB-lite"/>
    </source>
</evidence>
<protein>
    <submittedName>
        <fullName evidence="3">Uncharacterized protein</fullName>
    </submittedName>
</protein>
<name>A0A835KN27_9POAL</name>
<evidence type="ECO:0000256" key="1">
    <source>
        <dbReference type="ARBA" id="ARBA00008668"/>
    </source>
</evidence>
<proteinExistence type="inferred from homology"/>
<dbReference type="Proteomes" id="UP000636709">
    <property type="component" value="Unassembled WGS sequence"/>
</dbReference>
<comment type="similarity">
    <text evidence="1">Belongs to the 'GDSL' lipolytic enzyme family.</text>
</comment>
<accession>A0A835KN27</accession>
<feature type="region of interest" description="Disordered" evidence="2">
    <location>
        <begin position="38"/>
        <end position="62"/>
    </location>
</feature>